<proteinExistence type="inferred from homology"/>
<dbReference type="Proteomes" id="UP000806378">
    <property type="component" value="Unassembled WGS sequence"/>
</dbReference>
<evidence type="ECO:0000313" key="8">
    <source>
        <dbReference type="EMBL" id="KAF7849421.1"/>
    </source>
</evidence>
<feature type="domain" description="Disease resistance protein At4g27190-like leucine-rich repeats" evidence="7">
    <location>
        <begin position="922"/>
        <end position="1029"/>
    </location>
</feature>
<dbReference type="InterPro" id="IPR042197">
    <property type="entry name" value="Apaf_helical"/>
</dbReference>
<name>A0A8T0CP24_CORYI</name>
<comment type="similarity">
    <text evidence="1">Belongs to the disease resistance NB-LRR family.</text>
</comment>
<dbReference type="Gene3D" id="1.10.8.430">
    <property type="entry name" value="Helical domain of apoptotic protease-activating factors"/>
    <property type="match status" value="1"/>
</dbReference>
<dbReference type="SUPFAM" id="SSF52047">
    <property type="entry name" value="RNI-like"/>
    <property type="match status" value="1"/>
</dbReference>
<evidence type="ECO:0000259" key="6">
    <source>
        <dbReference type="Pfam" id="PF00931"/>
    </source>
</evidence>
<dbReference type="SUPFAM" id="SSF52058">
    <property type="entry name" value="L domain-like"/>
    <property type="match status" value="1"/>
</dbReference>
<evidence type="ECO:0000256" key="1">
    <source>
        <dbReference type="ARBA" id="ARBA00008894"/>
    </source>
</evidence>
<dbReference type="InterPro" id="IPR057135">
    <property type="entry name" value="At4g27190-like_LRR"/>
</dbReference>
<evidence type="ECO:0000259" key="7">
    <source>
        <dbReference type="Pfam" id="PF23247"/>
    </source>
</evidence>
<protein>
    <recommendedName>
        <fullName evidence="10">AAA+ ATPase domain-containing protein</fullName>
    </recommendedName>
</protein>
<evidence type="ECO:0000256" key="5">
    <source>
        <dbReference type="SAM" id="Coils"/>
    </source>
</evidence>
<dbReference type="GO" id="GO:0005524">
    <property type="term" value="F:ATP binding"/>
    <property type="evidence" value="ECO:0007669"/>
    <property type="project" value="UniProtKB-KW"/>
</dbReference>
<dbReference type="EMBL" id="MU089783">
    <property type="protein sequence ID" value="KAF7849421.1"/>
    <property type="molecule type" value="Genomic_DNA"/>
</dbReference>
<dbReference type="GO" id="GO:0043531">
    <property type="term" value="F:ADP binding"/>
    <property type="evidence" value="ECO:0007669"/>
    <property type="project" value="InterPro"/>
</dbReference>
<keyword evidence="2" id="KW-0547">Nucleotide-binding</keyword>
<dbReference type="Pfam" id="PF23247">
    <property type="entry name" value="LRR_RPS2"/>
    <property type="match status" value="2"/>
</dbReference>
<evidence type="ECO:0000256" key="2">
    <source>
        <dbReference type="ARBA" id="ARBA00022741"/>
    </source>
</evidence>
<dbReference type="OrthoDB" id="1747797at2759"/>
<keyword evidence="9" id="KW-1185">Reference proteome</keyword>
<dbReference type="InterPro" id="IPR050905">
    <property type="entry name" value="Plant_NBS-LRR"/>
</dbReference>
<sequence>MAEFATSVTSNLVSKLGEYLFVPIGRQFGYVFFYKSYVQDLENGVEKLENARKRVQSSIDEAAYDGKLIHIDIKKWLDSVENKANDAQNLLKRGKSAKNACFHGWLPNPMVRHPIGRKVKKMTQVIQGLHDETANSNFQKVYYDNTPIGIVTATTFAAGSVDKKEDVLESLAPITEDVMKAITDDKICVVGVYGPGGVGKSKLLEDVERRVKKEKLFDVVVKANVSRNPDLKTIQEEIAESLGLKLMNVQTARGRANHLRERLECDREKKVLIILDNLWRKLELKDVGIPCSDDNKVRGYKLLLSSRSKEVLQIDMVSDQEFRLNELDDGEAIRLFERIVGDRIDDPECKILEDGVVKNCGGLPLFIISQAKRLRRAKSAAWRNALTVEGSDFKSLVETNYNDLKDERIKLLFLVCALASGRIFTMDALIYCLGLGLFNNFGKTIKDARDRLILDVDCLQDSSLLLNGDVTEQIRMHDLVADVATSIASIEWKALVGREDSGFKKWSKGELKECIMMSFPQVGIDELPEKLDCPNLRMFLLYESNPSLKIPESFFESMEKLQVLDLSNLFIVSLPSSVQFLKNLKSLCLDFCHVEDVTVLGMLKSLQFLSLVETKIAQLPKEIGELTELRFLDLTGCTTLKVIEPGVLGSLVNLEELYMENSFDWWEADDEALRSNANLTELKNMNKLSTLEIAIPHSADLPRDLPFGKLNKHKIQIGGGWDWSGEYEESRTLKLRLDSGNLLFEGWVQRCLQRTQHLYLNGLQDGNDSIYDLCVKGFQELKHLHVQNSPSFHYVVHHTENVQCTAFTRLVSLFLENLDNFKKICCGCLALESFSKLKIVKVDNCGEIKHLFPLSMTRIFSQLEEIEISRCHMMQQIVADGEVDIDEVYDPNVKPCNLCRLTLRNLPKMTSFYKTANHSIDFFDGQQLIKLQSLEAITIERCQLIREVFDLEGLTSSVEVEILSQLRDLTLSDLPSLGRIWNKNPQRTLCFQNLRALKVQNCENLRFLFSSSMAKALRQIKEIEIVSCKLMEEIIDVQEEELEKAATSDTLEFPLLITLSLEELPNLKTFSYRKYCVHYPSLTKLNISRCPKMMTFSSFGGRQWSITSNTDLQVLDRMNSGLSLPGFFNEKVSIYIIFCQSIF</sequence>
<feature type="domain" description="Disease resistance protein At4g27190-like leucine-rich repeats" evidence="7">
    <location>
        <begin position="815"/>
        <end position="920"/>
    </location>
</feature>
<dbReference type="Pfam" id="PF00931">
    <property type="entry name" value="NB-ARC"/>
    <property type="match status" value="1"/>
</dbReference>
<dbReference type="InterPro" id="IPR027417">
    <property type="entry name" value="P-loop_NTPase"/>
</dbReference>
<dbReference type="InterPro" id="IPR032675">
    <property type="entry name" value="LRR_dom_sf"/>
</dbReference>
<dbReference type="Gene3D" id="3.40.50.300">
    <property type="entry name" value="P-loop containing nucleotide triphosphate hydrolases"/>
    <property type="match status" value="1"/>
</dbReference>
<dbReference type="AlphaFoldDB" id="A0A8T0CP24"/>
<dbReference type="PANTHER" id="PTHR33463">
    <property type="entry name" value="NB-ARC DOMAIN-CONTAINING PROTEIN-RELATED"/>
    <property type="match status" value="1"/>
</dbReference>
<dbReference type="GO" id="GO:0006952">
    <property type="term" value="P:defense response"/>
    <property type="evidence" value="ECO:0007669"/>
    <property type="project" value="UniProtKB-KW"/>
</dbReference>
<dbReference type="PRINTS" id="PR00364">
    <property type="entry name" value="DISEASERSIST"/>
</dbReference>
<dbReference type="PANTHER" id="PTHR33463:SF215">
    <property type="entry name" value="NB-ARC DOMAIN DISEASE RESISTANCE PROTEIN"/>
    <property type="match status" value="1"/>
</dbReference>
<keyword evidence="4" id="KW-0067">ATP-binding</keyword>
<dbReference type="InterPro" id="IPR002182">
    <property type="entry name" value="NB-ARC"/>
</dbReference>
<organism evidence="8 9">
    <name type="scientific">Corymbia citriodora subsp. variegata</name>
    <dbReference type="NCBI Taxonomy" id="360336"/>
    <lineage>
        <taxon>Eukaryota</taxon>
        <taxon>Viridiplantae</taxon>
        <taxon>Streptophyta</taxon>
        <taxon>Embryophyta</taxon>
        <taxon>Tracheophyta</taxon>
        <taxon>Spermatophyta</taxon>
        <taxon>Magnoliopsida</taxon>
        <taxon>eudicotyledons</taxon>
        <taxon>Gunneridae</taxon>
        <taxon>Pentapetalae</taxon>
        <taxon>rosids</taxon>
        <taxon>malvids</taxon>
        <taxon>Myrtales</taxon>
        <taxon>Myrtaceae</taxon>
        <taxon>Myrtoideae</taxon>
        <taxon>Eucalypteae</taxon>
        <taxon>Corymbia</taxon>
    </lineage>
</organism>
<comment type="caution">
    <text evidence="8">The sequence shown here is derived from an EMBL/GenBank/DDBJ whole genome shotgun (WGS) entry which is preliminary data.</text>
</comment>
<evidence type="ECO:0000313" key="9">
    <source>
        <dbReference type="Proteomes" id="UP000806378"/>
    </source>
</evidence>
<feature type="coiled-coil region" evidence="5">
    <location>
        <begin position="34"/>
        <end position="97"/>
    </location>
</feature>
<dbReference type="SUPFAM" id="SSF52540">
    <property type="entry name" value="P-loop containing nucleoside triphosphate hydrolases"/>
    <property type="match status" value="1"/>
</dbReference>
<keyword evidence="3" id="KW-0611">Plant defense</keyword>
<evidence type="ECO:0000256" key="4">
    <source>
        <dbReference type="ARBA" id="ARBA00022840"/>
    </source>
</evidence>
<gene>
    <name evidence="8" type="ORF">BT93_L0814</name>
</gene>
<evidence type="ECO:0000256" key="3">
    <source>
        <dbReference type="ARBA" id="ARBA00022821"/>
    </source>
</evidence>
<evidence type="ECO:0008006" key="10">
    <source>
        <dbReference type="Google" id="ProtNLM"/>
    </source>
</evidence>
<accession>A0A8T0CP24</accession>
<reference evidence="8" key="1">
    <citation type="submission" date="2020-05" db="EMBL/GenBank/DDBJ databases">
        <title>WGS assembly of Corymbia citriodora subspecies variegata.</title>
        <authorList>
            <person name="Barry K."/>
            <person name="Hundley H."/>
            <person name="Shu S."/>
            <person name="Jenkins J."/>
            <person name="Grimwood J."/>
            <person name="Baten A."/>
        </authorList>
    </citation>
    <scope>NUCLEOTIDE SEQUENCE</scope>
    <source>
        <strain evidence="8">CV2-018</strain>
    </source>
</reference>
<dbReference type="Gramene" id="rna-gnl|WGS:JABURB|Cocit.L0814.1">
    <property type="protein sequence ID" value="cds-KAF7849421.1"/>
    <property type="gene ID" value="gene-BT93_L0814"/>
</dbReference>
<dbReference type="Gene3D" id="3.80.10.10">
    <property type="entry name" value="Ribonuclease Inhibitor"/>
    <property type="match status" value="2"/>
</dbReference>
<keyword evidence="5" id="KW-0175">Coiled coil</keyword>
<feature type="domain" description="NB-ARC" evidence="6">
    <location>
        <begin position="177"/>
        <end position="343"/>
    </location>
</feature>